<organism evidence="2 3">
    <name type="scientific">Tigheibacillus halophilus</name>
    <dbReference type="NCBI Taxonomy" id="361280"/>
    <lineage>
        <taxon>Bacteria</taxon>
        <taxon>Bacillati</taxon>
        <taxon>Bacillota</taxon>
        <taxon>Bacilli</taxon>
        <taxon>Bacillales</taxon>
        <taxon>Bacillaceae</taxon>
        <taxon>Tigheibacillus</taxon>
    </lineage>
</organism>
<dbReference type="PANTHER" id="PTHR30288:SF0">
    <property type="entry name" value="FLAGELLAR HOOK-ASSOCIATED PROTEIN 2"/>
    <property type="match status" value="1"/>
</dbReference>
<evidence type="ECO:0000313" key="3">
    <source>
        <dbReference type="Proteomes" id="UP001281447"/>
    </source>
</evidence>
<dbReference type="EMBL" id="JAWDIP010000003">
    <property type="protein sequence ID" value="MDY0393231.1"/>
    <property type="molecule type" value="Genomic_DNA"/>
</dbReference>
<accession>A0ABU5C1R3</accession>
<dbReference type="PANTHER" id="PTHR30288">
    <property type="entry name" value="FLAGELLAR CAP/ASSEMBLY PROTEIN FLID"/>
    <property type="match status" value="1"/>
</dbReference>
<dbReference type="Pfam" id="PF07195">
    <property type="entry name" value="FliD_C"/>
    <property type="match status" value="1"/>
</dbReference>
<keyword evidence="3" id="KW-1185">Reference proteome</keyword>
<proteinExistence type="predicted"/>
<protein>
    <submittedName>
        <fullName evidence="2">Flagellar filament capping protein FliD</fullName>
    </submittedName>
</protein>
<reference evidence="2 3" key="1">
    <citation type="submission" date="2023-10" db="EMBL/GenBank/DDBJ databases">
        <title>Virgibacillus halophilus 5B73C genome.</title>
        <authorList>
            <person name="Miliotis G."/>
            <person name="Sengupta P."/>
            <person name="Hameed A."/>
            <person name="Chuvochina M."/>
            <person name="Mcdonagh F."/>
            <person name="Simpson A.C."/>
            <person name="Singh N.K."/>
            <person name="Rekha P.D."/>
            <person name="Raman K."/>
            <person name="Hugenholtz P."/>
            <person name="Venkateswaran K."/>
        </authorList>
    </citation>
    <scope>NUCLEOTIDE SEQUENCE [LARGE SCALE GENOMIC DNA]</scope>
    <source>
        <strain evidence="2 3">5B73C</strain>
    </source>
</reference>
<dbReference type="Proteomes" id="UP001281447">
    <property type="component" value="Unassembled WGS sequence"/>
</dbReference>
<dbReference type="InterPro" id="IPR010809">
    <property type="entry name" value="FliD_C"/>
</dbReference>
<evidence type="ECO:0000313" key="2">
    <source>
        <dbReference type="EMBL" id="MDY0393231.1"/>
    </source>
</evidence>
<comment type="caution">
    <text evidence="2">The sequence shown here is derived from an EMBL/GenBank/DDBJ whole genome shotgun (WGS) entry which is preliminary data.</text>
</comment>
<gene>
    <name evidence="2" type="primary">fliD</name>
    <name evidence="2" type="ORF">RWE15_00805</name>
</gene>
<evidence type="ECO:0000259" key="1">
    <source>
        <dbReference type="Pfam" id="PF07195"/>
    </source>
</evidence>
<keyword evidence="2" id="KW-0282">Flagellum</keyword>
<feature type="domain" description="Flagellar hook-associated protein 2 C-terminal" evidence="1">
    <location>
        <begin position="116"/>
        <end position="375"/>
    </location>
</feature>
<keyword evidence="2" id="KW-0966">Cell projection</keyword>
<keyword evidence="2" id="KW-0969">Cilium</keyword>
<dbReference type="InterPro" id="IPR040026">
    <property type="entry name" value="FliD"/>
</dbReference>
<sequence>MKVGKVAKEIDFEKPLGKAYNFSITTYDKDGKAQEHSFQVSKDETLKDVFKRVNSEAEGMRLFYDEQSGQVVMETTYTGIRHKDEAGNQASEMEFEMDNPFFSEVLNIDATQGKKAQNAQFTYNDNLKLESQENSYKLNGITYEFKNTTPEGPVTLTVTNDVDSAFDKIKAFVDKYNEVVEKLNGTQTEDKYRNYQPLTEEQKKEMSEKEIELWEEKAKSGIIKGESIISNGLFSMRQGWYAPVKNDGPFTSLTEIGIKTTSNYLDGGKLEINEDKLKEMLREDPAAVQKLFSNSSEGEGRGLVNRLEDALESTIKNIENRAGKSTSTMENYTIGKSMKDLNARISDFQKRLQDIETRYWNQFTAMEKAISNMNSQANQLMSQFGQ</sequence>
<name>A0ABU5C1R3_9BACI</name>